<evidence type="ECO:0000313" key="2">
    <source>
        <dbReference type="EMBL" id="MBY0759750.1"/>
    </source>
</evidence>
<proteinExistence type="predicted"/>
<accession>A0ABS7L9H8</accession>
<protein>
    <submittedName>
        <fullName evidence="2">DUF3343 domain-containing protein</fullName>
    </submittedName>
</protein>
<evidence type="ECO:0000313" key="3">
    <source>
        <dbReference type="Proteomes" id="UP000779049"/>
    </source>
</evidence>
<feature type="domain" description="Putative Se/S carrier protein-like" evidence="1">
    <location>
        <begin position="6"/>
        <end position="73"/>
    </location>
</feature>
<evidence type="ECO:0000259" key="1">
    <source>
        <dbReference type="Pfam" id="PF11823"/>
    </source>
</evidence>
<comment type="caution">
    <text evidence="2">The sequence shown here is derived from an EMBL/GenBank/DDBJ whole genome shotgun (WGS) entry which is preliminary data.</text>
</comment>
<dbReference type="EMBL" id="VIRV01000024">
    <property type="protein sequence ID" value="MBY0759750.1"/>
    <property type="molecule type" value="Genomic_DNA"/>
</dbReference>
<dbReference type="Pfam" id="PF11823">
    <property type="entry name" value="Se_S_carrier"/>
    <property type="match status" value="1"/>
</dbReference>
<gene>
    <name evidence="2" type="ORF">FLB61_11780</name>
</gene>
<organism evidence="2 3">
    <name type="scientific">Sellimonas caecigallum</name>
    <dbReference type="NCBI Taxonomy" id="2592333"/>
    <lineage>
        <taxon>Bacteria</taxon>
        <taxon>Bacillati</taxon>
        <taxon>Bacillota</taxon>
        <taxon>Clostridia</taxon>
        <taxon>Lachnospirales</taxon>
        <taxon>Lachnospiraceae</taxon>
        <taxon>Sellimonas</taxon>
    </lineage>
</organism>
<dbReference type="RefSeq" id="WP_221920291.1">
    <property type="nucleotide sequence ID" value="NZ_CP173660.1"/>
</dbReference>
<dbReference type="InterPro" id="IPR021778">
    <property type="entry name" value="Se/S_carrier-like"/>
</dbReference>
<keyword evidence="3" id="KW-1185">Reference proteome</keyword>
<dbReference type="Proteomes" id="UP000779049">
    <property type="component" value="Unassembled WGS sequence"/>
</dbReference>
<reference evidence="2 3" key="1">
    <citation type="journal article" date="2020" name="New Microbes New Infect">
        <title>Sellimonas caecigallum sp. nov., description and genome sequence of a new member of the Sellimonas genus isolated from the cecum of feral chicken.</title>
        <authorList>
            <person name="Wongkuna S."/>
            <person name="Ghimire S."/>
            <person name="Antony L."/>
            <person name="Chankhamhaengdecha S."/>
            <person name="Janvilisri T."/>
            <person name="Scaria J."/>
        </authorList>
    </citation>
    <scope>NUCLEOTIDE SEQUENCE [LARGE SCALE GENOMIC DNA]</scope>
    <source>
        <strain evidence="2 3">SW451</strain>
    </source>
</reference>
<sequence length="87" mass="9945">MEQEIQYYVLFPNHDNGMRLHRELKKKGLSSVIAPTPRQASKCCGISLLIKEEETDAVKDVIEEADIETLGIAQIKKDVNPNRDRYC</sequence>
<name>A0ABS7L9H8_9FIRM</name>